<gene>
    <name evidence="1" type="ORF">G3I74_10135</name>
</gene>
<name>A0A845UZC1_9GAMM</name>
<organism evidence="1 2">
    <name type="scientific">Wenzhouxiangella limi</name>
    <dbReference type="NCBI Taxonomy" id="2707351"/>
    <lineage>
        <taxon>Bacteria</taxon>
        <taxon>Pseudomonadati</taxon>
        <taxon>Pseudomonadota</taxon>
        <taxon>Gammaproteobacteria</taxon>
        <taxon>Chromatiales</taxon>
        <taxon>Wenzhouxiangellaceae</taxon>
        <taxon>Wenzhouxiangella</taxon>
    </lineage>
</organism>
<evidence type="ECO:0000313" key="2">
    <source>
        <dbReference type="Proteomes" id="UP000484885"/>
    </source>
</evidence>
<evidence type="ECO:0000313" key="1">
    <source>
        <dbReference type="EMBL" id="NDY96088.1"/>
    </source>
</evidence>
<dbReference type="AlphaFoldDB" id="A0A845UZC1"/>
<sequence length="124" mass="13998">MKNKYLWIVVSVIALIIVAAALLPEPIDTNLEKIGNGQRSVVFVYDLNLSVSNQQANEINRAREMIGEQANFLVVKAGDPTRNDFKERYQTRSADLLFFNGDGELVDRQRALMNAETLIEKLTD</sequence>
<keyword evidence="2" id="KW-1185">Reference proteome</keyword>
<evidence type="ECO:0008006" key="3">
    <source>
        <dbReference type="Google" id="ProtNLM"/>
    </source>
</evidence>
<comment type="caution">
    <text evidence="1">The sequence shown here is derived from an EMBL/GenBank/DDBJ whole genome shotgun (WGS) entry which is preliminary data.</text>
</comment>
<protein>
    <recommendedName>
        <fullName evidence="3">DUF4174 domain-containing protein</fullName>
    </recommendedName>
</protein>
<reference evidence="1 2" key="1">
    <citation type="submission" date="2020-02" db="EMBL/GenBank/DDBJ databases">
        <authorList>
            <person name="Zhang X.-Y."/>
        </authorList>
    </citation>
    <scope>NUCLEOTIDE SEQUENCE [LARGE SCALE GENOMIC DNA]</scope>
    <source>
        <strain evidence="1 2">C33</strain>
    </source>
</reference>
<proteinExistence type="predicted"/>
<dbReference type="EMBL" id="JAAGSC010000041">
    <property type="protein sequence ID" value="NDY96088.1"/>
    <property type="molecule type" value="Genomic_DNA"/>
</dbReference>
<dbReference type="Proteomes" id="UP000484885">
    <property type="component" value="Unassembled WGS sequence"/>
</dbReference>
<accession>A0A845UZC1</accession>
<dbReference type="RefSeq" id="WP_164211464.1">
    <property type="nucleotide sequence ID" value="NZ_JAAGSC010000041.1"/>
</dbReference>